<dbReference type="PANTHER" id="PTHR45625:SF4">
    <property type="entry name" value="PEPTIDYLPROLYL ISOMERASE DOMAIN AND WD REPEAT-CONTAINING PROTEIN 1"/>
    <property type="match status" value="1"/>
</dbReference>
<evidence type="ECO:0000256" key="4">
    <source>
        <dbReference type="SAM" id="Phobius"/>
    </source>
</evidence>
<comment type="caution">
    <text evidence="6">The sequence shown here is derived from an EMBL/GenBank/DDBJ whole genome shotgun (WGS) entry which is preliminary data.</text>
</comment>
<dbReference type="PANTHER" id="PTHR45625">
    <property type="entry name" value="PEPTIDYL-PROLYL CIS-TRANS ISOMERASE-RELATED"/>
    <property type="match status" value="1"/>
</dbReference>
<dbReference type="EC" id="5.2.1.8" evidence="3"/>
<keyword evidence="1 3" id="KW-0697">Rotamase</keyword>
<reference evidence="6 7" key="1">
    <citation type="journal article" date="2016" name="Nat. Commun.">
        <title>Thousands of microbial genomes shed light on interconnected biogeochemical processes in an aquifer system.</title>
        <authorList>
            <person name="Anantharaman K."/>
            <person name="Brown C.T."/>
            <person name="Hug L.A."/>
            <person name="Sharon I."/>
            <person name="Castelle C.J."/>
            <person name="Probst A.J."/>
            <person name="Thomas B.C."/>
            <person name="Singh A."/>
            <person name="Wilkins M.J."/>
            <person name="Karaoz U."/>
            <person name="Brodie E.L."/>
            <person name="Williams K.H."/>
            <person name="Hubbard S.S."/>
            <person name="Banfield J.F."/>
        </authorList>
    </citation>
    <scope>NUCLEOTIDE SEQUENCE [LARGE SCALE GENOMIC DNA]</scope>
</reference>
<dbReference type="AlphaFoldDB" id="A0A1F5NMU2"/>
<evidence type="ECO:0000313" key="6">
    <source>
        <dbReference type="EMBL" id="OGE79001.1"/>
    </source>
</evidence>
<evidence type="ECO:0000259" key="5">
    <source>
        <dbReference type="PROSITE" id="PS50072"/>
    </source>
</evidence>
<name>A0A1F5NMU2_9BACT</name>
<dbReference type="CDD" id="cd00317">
    <property type="entry name" value="cyclophilin"/>
    <property type="match status" value="1"/>
</dbReference>
<proteinExistence type="inferred from homology"/>
<feature type="transmembrane region" description="Helical" evidence="4">
    <location>
        <begin position="6"/>
        <end position="28"/>
    </location>
</feature>
<dbReference type="Pfam" id="PF00160">
    <property type="entry name" value="Pro_isomerase"/>
    <property type="match status" value="1"/>
</dbReference>
<keyword evidence="2 3" id="KW-0413">Isomerase</keyword>
<dbReference type="PROSITE" id="PS50072">
    <property type="entry name" value="CSA_PPIASE_2"/>
    <property type="match status" value="1"/>
</dbReference>
<dbReference type="STRING" id="1817824.A2751_00890"/>
<dbReference type="EMBL" id="MFEK01000010">
    <property type="protein sequence ID" value="OGE79001.1"/>
    <property type="molecule type" value="Genomic_DNA"/>
</dbReference>
<gene>
    <name evidence="6" type="ORF">A2751_00890</name>
</gene>
<sequence>MTKYFATAISIILLAGVVWMIFFSGIVLHKEVKKDVTDSISNSTKNTAVVLETNYGNIEIALDKAAAPQTSANFEKLVKDGFYNNLTFHRIIPGFVIQGGDPQGDGTGGPGYTVPAEIKLLHKRGSIATARLGDQANPSRASSGSQFYIALQDLPMLDGQYTVFGQVTAGMDVVDKIAAVETDASDKPTNPVIINKAFIK</sequence>
<dbReference type="InterPro" id="IPR044666">
    <property type="entry name" value="Cyclophilin_A-like"/>
</dbReference>
<dbReference type="InterPro" id="IPR002130">
    <property type="entry name" value="Cyclophilin-type_PPIase_dom"/>
</dbReference>
<comment type="catalytic activity">
    <reaction evidence="3">
        <text>[protein]-peptidylproline (omega=180) = [protein]-peptidylproline (omega=0)</text>
        <dbReference type="Rhea" id="RHEA:16237"/>
        <dbReference type="Rhea" id="RHEA-COMP:10747"/>
        <dbReference type="Rhea" id="RHEA-COMP:10748"/>
        <dbReference type="ChEBI" id="CHEBI:83833"/>
        <dbReference type="ChEBI" id="CHEBI:83834"/>
        <dbReference type="EC" id="5.2.1.8"/>
    </reaction>
</comment>
<dbReference type="SUPFAM" id="SSF50891">
    <property type="entry name" value="Cyclophilin-like"/>
    <property type="match status" value="1"/>
</dbReference>
<evidence type="ECO:0000256" key="2">
    <source>
        <dbReference type="ARBA" id="ARBA00023235"/>
    </source>
</evidence>
<feature type="domain" description="PPIase cyclophilin-type" evidence="5">
    <location>
        <begin position="52"/>
        <end position="199"/>
    </location>
</feature>
<keyword evidence="4" id="KW-0812">Transmembrane</keyword>
<keyword evidence="4" id="KW-0472">Membrane</keyword>
<evidence type="ECO:0000256" key="3">
    <source>
        <dbReference type="RuleBase" id="RU363019"/>
    </source>
</evidence>
<accession>A0A1F5NMU2</accession>
<comment type="function">
    <text evidence="3">PPIases accelerate the folding of proteins. It catalyzes the cis-trans isomerization of proline imidic peptide bonds in oligopeptides.</text>
</comment>
<dbReference type="Gene3D" id="2.40.100.10">
    <property type="entry name" value="Cyclophilin-like"/>
    <property type="match status" value="1"/>
</dbReference>
<evidence type="ECO:0000256" key="1">
    <source>
        <dbReference type="ARBA" id="ARBA00023110"/>
    </source>
</evidence>
<dbReference type="InterPro" id="IPR020892">
    <property type="entry name" value="Cyclophilin-type_PPIase_CS"/>
</dbReference>
<organism evidence="6 7">
    <name type="scientific">Candidatus Doudnabacteria bacterium RIFCSPHIGHO2_01_FULL_46_14</name>
    <dbReference type="NCBI Taxonomy" id="1817824"/>
    <lineage>
        <taxon>Bacteria</taxon>
        <taxon>Candidatus Doudnaibacteriota</taxon>
    </lineage>
</organism>
<dbReference type="GO" id="GO:0006457">
    <property type="term" value="P:protein folding"/>
    <property type="evidence" value="ECO:0007669"/>
    <property type="project" value="InterPro"/>
</dbReference>
<protein>
    <recommendedName>
        <fullName evidence="3">Peptidyl-prolyl cis-trans isomerase</fullName>
        <shortName evidence="3">PPIase</shortName>
        <ecNumber evidence="3">5.2.1.8</ecNumber>
    </recommendedName>
</protein>
<dbReference type="PROSITE" id="PS00170">
    <property type="entry name" value="CSA_PPIASE_1"/>
    <property type="match status" value="1"/>
</dbReference>
<keyword evidence="4" id="KW-1133">Transmembrane helix</keyword>
<dbReference type="GO" id="GO:0003755">
    <property type="term" value="F:peptidyl-prolyl cis-trans isomerase activity"/>
    <property type="evidence" value="ECO:0007669"/>
    <property type="project" value="UniProtKB-UniRule"/>
</dbReference>
<evidence type="ECO:0000313" key="7">
    <source>
        <dbReference type="Proteomes" id="UP000176864"/>
    </source>
</evidence>
<dbReference type="Proteomes" id="UP000176864">
    <property type="component" value="Unassembled WGS sequence"/>
</dbReference>
<comment type="similarity">
    <text evidence="3">Belongs to the cyclophilin-type PPIase family.</text>
</comment>
<dbReference type="InterPro" id="IPR029000">
    <property type="entry name" value="Cyclophilin-like_dom_sf"/>
</dbReference>
<dbReference type="PRINTS" id="PR00153">
    <property type="entry name" value="CSAPPISMRASE"/>
</dbReference>